<dbReference type="InterPro" id="IPR000086">
    <property type="entry name" value="NUDIX_hydrolase_dom"/>
</dbReference>
<evidence type="ECO:0000313" key="3">
    <source>
        <dbReference type="EMBL" id="ANV80093.1"/>
    </source>
</evidence>
<dbReference type="SUPFAM" id="SSF55811">
    <property type="entry name" value="Nudix"/>
    <property type="match status" value="1"/>
</dbReference>
<evidence type="ECO:0000256" key="1">
    <source>
        <dbReference type="ARBA" id="ARBA00022801"/>
    </source>
</evidence>
<protein>
    <recommendedName>
        <fullName evidence="2">Nudix hydrolase domain-containing protein</fullName>
    </recommendedName>
</protein>
<keyword evidence="1" id="KW-0378">Hydrolase</keyword>
<sequence>MMETEEPWVVVWAIPKKEIDIPCWLMVKHVERGWELPGGKQLESEENDVTALRELYEETGLLGVAVSEDDSIIKGGIVVLVEINEEPEPYGWDSEDEKIIEVGWCVEIPDELYWGSDEINKLINYDWSASRTFKS</sequence>
<dbReference type="InterPro" id="IPR015797">
    <property type="entry name" value="NUDIX_hydrolase-like_dom_sf"/>
</dbReference>
<reference evidence="3" key="2">
    <citation type="journal article" date="2015" name="ISME J.">
        <title>A new class of marine Euryarchaeota group II from the Mediterranean deep chlorophyll maximum.</title>
        <authorList>
            <person name="Martin-Cuadrado A.B."/>
            <person name="Garcia-Heredia I."/>
            <person name="Molto A.G."/>
            <person name="Lopez-Ubeda R."/>
            <person name="Kimes N."/>
            <person name="Lopez-Garcia P."/>
            <person name="Moreira D."/>
            <person name="Rodriguez-Valera F."/>
        </authorList>
    </citation>
    <scope>NUCLEOTIDE SEQUENCE</scope>
</reference>
<proteinExistence type="predicted"/>
<evidence type="ECO:0000259" key="2">
    <source>
        <dbReference type="Pfam" id="PF00293"/>
    </source>
</evidence>
<dbReference type="EMBL" id="KP211870">
    <property type="protein sequence ID" value="ANV80093.1"/>
    <property type="molecule type" value="Genomic_DNA"/>
</dbReference>
<reference evidence="3" key="1">
    <citation type="submission" date="2014-11" db="EMBL/GenBank/DDBJ databases">
        <authorList>
            <person name="Zhu J."/>
            <person name="Qi W."/>
            <person name="Song R."/>
        </authorList>
    </citation>
    <scope>NUCLEOTIDE SEQUENCE</scope>
</reference>
<dbReference type="PROSITE" id="PS00893">
    <property type="entry name" value="NUDIX_BOX"/>
    <property type="match status" value="1"/>
</dbReference>
<accession>A0A1B1TCU2</accession>
<feature type="domain" description="Nudix hydrolase" evidence="2">
    <location>
        <begin position="25"/>
        <end position="63"/>
    </location>
</feature>
<dbReference type="AlphaFoldDB" id="A0A1B1TCU2"/>
<organism evidence="3">
    <name type="scientific">uncultured Poseidoniia archaeon</name>
    <dbReference type="NCBI Taxonomy" id="1697135"/>
    <lineage>
        <taxon>Archaea</taxon>
        <taxon>Methanobacteriati</taxon>
        <taxon>Thermoplasmatota</taxon>
        <taxon>Candidatus Poseidoniia</taxon>
        <taxon>environmental samples</taxon>
    </lineage>
</organism>
<name>A0A1B1TCU2_9ARCH</name>
<dbReference type="Pfam" id="PF00293">
    <property type="entry name" value="NUDIX"/>
    <property type="match status" value="1"/>
</dbReference>
<dbReference type="GO" id="GO:0016787">
    <property type="term" value="F:hydrolase activity"/>
    <property type="evidence" value="ECO:0007669"/>
    <property type="project" value="UniProtKB-KW"/>
</dbReference>
<dbReference type="Gene3D" id="3.90.79.10">
    <property type="entry name" value="Nucleoside Triphosphate Pyrophosphohydrolase"/>
    <property type="match status" value="1"/>
</dbReference>
<dbReference type="InterPro" id="IPR020084">
    <property type="entry name" value="NUDIX_hydrolase_CS"/>
</dbReference>